<dbReference type="SMART" id="SM00418">
    <property type="entry name" value="HTH_ARSR"/>
    <property type="match status" value="1"/>
</dbReference>
<dbReference type="InterPro" id="IPR011991">
    <property type="entry name" value="ArsR-like_HTH"/>
</dbReference>
<dbReference type="GO" id="GO:0003700">
    <property type="term" value="F:DNA-binding transcription factor activity"/>
    <property type="evidence" value="ECO:0007669"/>
    <property type="project" value="InterPro"/>
</dbReference>
<dbReference type="AlphaFoldDB" id="A0A1F2UM79"/>
<evidence type="ECO:0000256" key="2">
    <source>
        <dbReference type="ARBA" id="ARBA00023125"/>
    </source>
</evidence>
<dbReference type="EMBL" id="MELI01000053">
    <property type="protein sequence ID" value="OFW34108.1"/>
    <property type="molecule type" value="Genomic_DNA"/>
</dbReference>
<dbReference type="Pfam" id="PF01022">
    <property type="entry name" value="HTH_5"/>
    <property type="match status" value="1"/>
</dbReference>
<dbReference type="PRINTS" id="PR00778">
    <property type="entry name" value="HTHARSR"/>
</dbReference>
<evidence type="ECO:0000256" key="1">
    <source>
        <dbReference type="ARBA" id="ARBA00023015"/>
    </source>
</evidence>
<dbReference type="InterPro" id="IPR051011">
    <property type="entry name" value="Metal_resp_trans_reg"/>
</dbReference>
<evidence type="ECO:0000313" key="5">
    <source>
        <dbReference type="EMBL" id="OFW34108.1"/>
    </source>
</evidence>
<dbReference type="PANTHER" id="PTHR43132">
    <property type="entry name" value="ARSENICAL RESISTANCE OPERON REPRESSOR ARSR-RELATED"/>
    <property type="match status" value="1"/>
</dbReference>
<reference evidence="5 6" key="1">
    <citation type="journal article" date="2016" name="Nat. Commun.">
        <title>Thousands of microbial genomes shed light on interconnected biogeochemical processes in an aquifer system.</title>
        <authorList>
            <person name="Anantharaman K."/>
            <person name="Brown C.T."/>
            <person name="Hug L.A."/>
            <person name="Sharon I."/>
            <person name="Castelle C.J."/>
            <person name="Probst A.J."/>
            <person name="Thomas B.C."/>
            <person name="Singh A."/>
            <person name="Wilkins M.J."/>
            <person name="Karaoz U."/>
            <person name="Brodie E.L."/>
            <person name="Williams K.H."/>
            <person name="Hubbard S.S."/>
            <person name="Banfield J.F."/>
        </authorList>
    </citation>
    <scope>NUCLEOTIDE SEQUENCE [LARGE SCALE GENOMIC DNA]</scope>
</reference>
<name>A0A1F2UM79_9ACTN</name>
<dbReference type="InterPro" id="IPR036388">
    <property type="entry name" value="WH-like_DNA-bd_sf"/>
</dbReference>
<comment type="caution">
    <text evidence="5">The sequence shown here is derived from an EMBL/GenBank/DDBJ whole genome shotgun (WGS) entry which is preliminary data.</text>
</comment>
<evidence type="ECO:0000259" key="4">
    <source>
        <dbReference type="PROSITE" id="PS50987"/>
    </source>
</evidence>
<protein>
    <recommendedName>
        <fullName evidence="4">HTH arsR-type domain-containing protein</fullName>
    </recommendedName>
</protein>
<proteinExistence type="predicted"/>
<dbReference type="PROSITE" id="PS50987">
    <property type="entry name" value="HTH_ARSR_2"/>
    <property type="match status" value="1"/>
</dbReference>
<keyword evidence="1" id="KW-0805">Transcription regulation</keyword>
<sequence length="143" mass="15824">MAVDGLGQDICGVSRVDDEKIALVREQLVSDEMAERLAETFKVLSDPTRVKVVAALLQGELCVCEISEVVGMSQSAVSHQLRKLKDLRLVKRRKHSKMVYYSLDDDHILGLITQGVDHVKEEFPAAYGAFAMRGLEGDVDGHK</sequence>
<keyword evidence="2" id="KW-0238">DNA-binding</keyword>
<keyword evidence="3" id="KW-0804">Transcription</keyword>
<dbReference type="CDD" id="cd00090">
    <property type="entry name" value="HTH_ARSR"/>
    <property type="match status" value="1"/>
</dbReference>
<dbReference type="Proteomes" id="UP000178086">
    <property type="component" value="Unassembled WGS sequence"/>
</dbReference>
<dbReference type="Gene3D" id="1.10.10.10">
    <property type="entry name" value="Winged helix-like DNA-binding domain superfamily/Winged helix DNA-binding domain"/>
    <property type="match status" value="1"/>
</dbReference>
<feature type="domain" description="HTH arsR-type" evidence="4">
    <location>
        <begin position="29"/>
        <end position="123"/>
    </location>
</feature>
<dbReference type="GO" id="GO:0003677">
    <property type="term" value="F:DNA binding"/>
    <property type="evidence" value="ECO:0007669"/>
    <property type="project" value="UniProtKB-KW"/>
</dbReference>
<dbReference type="SUPFAM" id="SSF46785">
    <property type="entry name" value="Winged helix' DNA-binding domain"/>
    <property type="match status" value="1"/>
</dbReference>
<dbReference type="PANTHER" id="PTHR43132:SF6">
    <property type="entry name" value="HTH-TYPE TRANSCRIPTIONAL REPRESSOR CZRA"/>
    <property type="match status" value="1"/>
</dbReference>
<dbReference type="InterPro" id="IPR036390">
    <property type="entry name" value="WH_DNA-bd_sf"/>
</dbReference>
<organism evidence="5 6">
    <name type="scientific">Candidatus Aquicultor primus</name>
    <dbReference type="NCBI Taxonomy" id="1797195"/>
    <lineage>
        <taxon>Bacteria</taxon>
        <taxon>Bacillati</taxon>
        <taxon>Actinomycetota</taxon>
        <taxon>Candidatus Aquicultoria</taxon>
        <taxon>Candidatus Aquicultorales</taxon>
        <taxon>Candidatus Aquicultoraceae</taxon>
        <taxon>Candidatus Aquicultor</taxon>
    </lineage>
</organism>
<dbReference type="NCBIfam" id="NF033788">
    <property type="entry name" value="HTH_metalloreg"/>
    <property type="match status" value="1"/>
</dbReference>
<accession>A0A1F2UM79</accession>
<evidence type="ECO:0000256" key="3">
    <source>
        <dbReference type="ARBA" id="ARBA00023163"/>
    </source>
</evidence>
<dbReference type="InterPro" id="IPR001845">
    <property type="entry name" value="HTH_ArsR_DNA-bd_dom"/>
</dbReference>
<gene>
    <name evidence="5" type="ORF">A2074_07930</name>
</gene>
<evidence type="ECO:0000313" key="6">
    <source>
        <dbReference type="Proteomes" id="UP000178086"/>
    </source>
</evidence>